<evidence type="ECO:0000256" key="1">
    <source>
        <dbReference type="SAM" id="MobiDB-lite"/>
    </source>
</evidence>
<dbReference type="EMBL" id="POUA01000168">
    <property type="protein sequence ID" value="PZG41636.1"/>
    <property type="molecule type" value="Genomic_DNA"/>
</dbReference>
<comment type="caution">
    <text evidence="2">The sequence shown here is derived from an EMBL/GenBank/DDBJ whole genome shotgun (WGS) entry which is preliminary data.</text>
</comment>
<dbReference type="Proteomes" id="UP000248544">
    <property type="component" value="Unassembled WGS sequence"/>
</dbReference>
<organism evidence="2 3">
    <name type="scientific">Spongiactinospora gelatinilytica</name>
    <dbReference type="NCBI Taxonomy" id="2666298"/>
    <lineage>
        <taxon>Bacteria</taxon>
        <taxon>Bacillati</taxon>
        <taxon>Actinomycetota</taxon>
        <taxon>Actinomycetes</taxon>
        <taxon>Streptosporangiales</taxon>
        <taxon>Streptosporangiaceae</taxon>
        <taxon>Spongiactinospora</taxon>
    </lineage>
</organism>
<evidence type="ECO:0000313" key="2">
    <source>
        <dbReference type="EMBL" id="PZG41636.1"/>
    </source>
</evidence>
<protein>
    <submittedName>
        <fullName evidence="2">Uncharacterized protein</fullName>
    </submittedName>
</protein>
<dbReference type="AlphaFoldDB" id="A0A2W2FVV8"/>
<keyword evidence="3" id="KW-1185">Reference proteome</keyword>
<reference evidence="2 3" key="1">
    <citation type="submission" date="2018-01" db="EMBL/GenBank/DDBJ databases">
        <title>Draft genome sequence of Sphaerisporangium sp. 7K107.</title>
        <authorList>
            <person name="Sahin N."/>
            <person name="Saygin H."/>
            <person name="Ay H."/>
        </authorList>
    </citation>
    <scope>NUCLEOTIDE SEQUENCE [LARGE SCALE GENOMIC DNA]</scope>
    <source>
        <strain evidence="2 3">7K107</strain>
    </source>
</reference>
<gene>
    <name evidence="2" type="ORF">C1I98_20920</name>
</gene>
<evidence type="ECO:0000313" key="3">
    <source>
        <dbReference type="Proteomes" id="UP000248544"/>
    </source>
</evidence>
<accession>A0A2W2FVV8</accession>
<feature type="region of interest" description="Disordered" evidence="1">
    <location>
        <begin position="37"/>
        <end position="67"/>
    </location>
</feature>
<name>A0A2W2FVV8_9ACTN</name>
<sequence>MLRNVDALIGLPLQDAYRACMETIRLVAGFVELQDSLHDRPPPTSPPATWTGSHPPGCETPPRTCRT</sequence>
<proteinExistence type="predicted"/>